<dbReference type="SUPFAM" id="SSF54511">
    <property type="entry name" value="GFP-like"/>
    <property type="match status" value="1"/>
</dbReference>
<dbReference type="InterPro" id="IPR009030">
    <property type="entry name" value="Growth_fac_rcpt_cys_sf"/>
</dbReference>
<dbReference type="PROSITE" id="PS51120">
    <property type="entry name" value="LDLRB"/>
    <property type="match status" value="3"/>
</dbReference>
<feature type="signal peptide" evidence="15">
    <location>
        <begin position="1"/>
        <end position="18"/>
    </location>
</feature>
<dbReference type="GO" id="GO:0060070">
    <property type="term" value="P:canonical Wnt signaling pathway"/>
    <property type="evidence" value="ECO:0007669"/>
    <property type="project" value="TreeGrafter"/>
</dbReference>
<keyword evidence="11" id="KW-0325">Glycoprotein</keyword>
<dbReference type="InterPro" id="IPR049883">
    <property type="entry name" value="NOTCH1_EGF-like"/>
</dbReference>
<evidence type="ECO:0000256" key="12">
    <source>
        <dbReference type="PROSITE-ProRule" id="PRU00076"/>
    </source>
</evidence>
<dbReference type="PROSITE" id="PS01187">
    <property type="entry name" value="EGF_CA"/>
    <property type="match status" value="1"/>
</dbReference>
<dbReference type="InterPro" id="IPR000152">
    <property type="entry name" value="EGF-type_Asp/Asn_hydroxyl_site"/>
</dbReference>
<dbReference type="Gene3D" id="2.40.155.10">
    <property type="entry name" value="Green fluorescent protein"/>
    <property type="match status" value="1"/>
</dbReference>
<dbReference type="InterPro" id="IPR000742">
    <property type="entry name" value="EGF"/>
</dbReference>
<dbReference type="CDD" id="cd00255">
    <property type="entry name" value="nidG2"/>
    <property type="match status" value="1"/>
</dbReference>
<dbReference type="SMART" id="SM00682">
    <property type="entry name" value="G2F"/>
    <property type="match status" value="1"/>
</dbReference>
<evidence type="ECO:0000256" key="1">
    <source>
        <dbReference type="ARBA" id="ARBA00004302"/>
    </source>
</evidence>
<dbReference type="SMART" id="SM00179">
    <property type="entry name" value="EGF_CA"/>
    <property type="match status" value="7"/>
</dbReference>
<dbReference type="InterPro" id="IPR011042">
    <property type="entry name" value="6-blade_b-propeller_TolB-like"/>
</dbReference>
<dbReference type="SUPFAM" id="SSF57184">
    <property type="entry name" value="Growth factor receptor domain"/>
    <property type="match status" value="1"/>
</dbReference>
<feature type="domain" description="EGF-like" evidence="16">
    <location>
        <begin position="960"/>
        <end position="1001"/>
    </location>
</feature>
<accession>F1KQE6</accession>
<feature type="region of interest" description="Disordered" evidence="14">
    <location>
        <begin position="723"/>
        <end position="747"/>
    </location>
</feature>
<dbReference type="Pfam" id="PF07474">
    <property type="entry name" value="G2F"/>
    <property type="match status" value="1"/>
</dbReference>
<feature type="domain" description="EGF-like" evidence="16">
    <location>
        <begin position="1125"/>
        <end position="1167"/>
    </location>
</feature>
<dbReference type="Pfam" id="PF06119">
    <property type="entry name" value="NIDO"/>
    <property type="match status" value="1"/>
</dbReference>
<proteinExistence type="evidence at transcript level"/>
<evidence type="ECO:0000256" key="15">
    <source>
        <dbReference type="SAM" id="SignalP"/>
    </source>
</evidence>
<dbReference type="GO" id="GO:0017147">
    <property type="term" value="F:Wnt-protein binding"/>
    <property type="evidence" value="ECO:0007669"/>
    <property type="project" value="TreeGrafter"/>
</dbReference>
<keyword evidence="4 12" id="KW-0245">EGF-like domain</keyword>
<dbReference type="InterPro" id="IPR000033">
    <property type="entry name" value="LDLR_classB_rpt"/>
</dbReference>
<reference evidence="19" key="1">
    <citation type="journal article" date="2011" name="Genome Res.">
        <title>Deep small RNA sequencing from the nematode Ascaris reveals conservation, functional diversification, and novel developmental profiles.</title>
        <authorList>
            <person name="Wang J."/>
            <person name="Czech B."/>
            <person name="Crunk A."/>
            <person name="Wallace A."/>
            <person name="Mitreva M."/>
            <person name="Hannon G.J."/>
            <person name="Davis R.E."/>
        </authorList>
    </citation>
    <scope>NUCLEOTIDE SEQUENCE</scope>
</reference>
<dbReference type="PROSITE" id="PS00010">
    <property type="entry name" value="ASX_HYDROXYL"/>
    <property type="match status" value="2"/>
</dbReference>
<feature type="compositionally biased region" description="Basic and acidic residues" evidence="14">
    <location>
        <begin position="330"/>
        <end position="344"/>
    </location>
</feature>
<dbReference type="InterPro" id="IPR050778">
    <property type="entry name" value="Cueball_EGF_LRP_Nidogen"/>
</dbReference>
<feature type="disulfide bond" evidence="12">
    <location>
        <begin position="1135"/>
        <end position="1152"/>
    </location>
</feature>
<evidence type="ECO:0000256" key="14">
    <source>
        <dbReference type="SAM" id="MobiDB-lite"/>
    </source>
</evidence>
<feature type="domain" description="EGF-like" evidence="16">
    <location>
        <begin position="1168"/>
        <end position="1211"/>
    </location>
</feature>
<feature type="chain" id="PRO_5003267958" evidence="15">
    <location>
        <begin position="19"/>
        <end position="1646"/>
    </location>
</feature>
<evidence type="ECO:0000256" key="8">
    <source>
        <dbReference type="ARBA" id="ARBA00022869"/>
    </source>
</evidence>
<dbReference type="SMART" id="SM00181">
    <property type="entry name" value="EGF"/>
    <property type="match status" value="13"/>
</dbReference>
<dbReference type="GO" id="GO:0005509">
    <property type="term" value="F:calcium ion binding"/>
    <property type="evidence" value="ECO:0007669"/>
    <property type="project" value="InterPro"/>
</dbReference>
<feature type="domain" description="NIDO" evidence="18">
    <location>
        <begin position="86"/>
        <end position="229"/>
    </location>
</feature>
<dbReference type="Pfam" id="PF00058">
    <property type="entry name" value="Ldl_recept_b"/>
    <property type="match status" value="2"/>
</dbReference>
<protein>
    <submittedName>
        <fullName evidence="19">Nidogen-1</fullName>
    </submittedName>
</protein>
<evidence type="ECO:0000256" key="10">
    <source>
        <dbReference type="ARBA" id="ARBA00023157"/>
    </source>
</evidence>
<comment type="caution">
    <text evidence="12">Lacks conserved residue(s) required for the propagation of feature annotation.</text>
</comment>
<dbReference type="GO" id="GO:0042813">
    <property type="term" value="F:Wnt receptor activity"/>
    <property type="evidence" value="ECO:0007669"/>
    <property type="project" value="TreeGrafter"/>
</dbReference>
<dbReference type="InterPro" id="IPR001881">
    <property type="entry name" value="EGF-like_Ca-bd_dom"/>
</dbReference>
<feature type="disulfide bond" evidence="12">
    <location>
        <begin position="1180"/>
        <end position="1197"/>
    </location>
</feature>
<evidence type="ECO:0000256" key="4">
    <source>
        <dbReference type="ARBA" id="ARBA00022536"/>
    </source>
</evidence>
<feature type="domain" description="EGF-like" evidence="16">
    <location>
        <begin position="1215"/>
        <end position="1258"/>
    </location>
</feature>
<dbReference type="SUPFAM" id="SSF63825">
    <property type="entry name" value="YWTD domain"/>
    <property type="match status" value="1"/>
</dbReference>
<dbReference type="SMART" id="SM00135">
    <property type="entry name" value="LY"/>
    <property type="match status" value="5"/>
</dbReference>
<keyword evidence="8" id="KW-0084">Basement membrane</keyword>
<dbReference type="InterPro" id="IPR003886">
    <property type="entry name" value="NIDO_dom"/>
</dbReference>
<keyword evidence="10 12" id="KW-1015">Disulfide bond</keyword>
<dbReference type="FunFam" id="2.120.10.30:FF:000241">
    <property type="entry name" value="Low-density lipoprotein receptor-related protein 6"/>
    <property type="match status" value="1"/>
</dbReference>
<organism evidence="19">
    <name type="scientific">Ascaris suum</name>
    <name type="common">Pig roundworm</name>
    <name type="synonym">Ascaris lumbricoides</name>
    <dbReference type="NCBI Taxonomy" id="6253"/>
    <lineage>
        <taxon>Eukaryota</taxon>
        <taxon>Metazoa</taxon>
        <taxon>Ecdysozoa</taxon>
        <taxon>Nematoda</taxon>
        <taxon>Chromadorea</taxon>
        <taxon>Rhabditida</taxon>
        <taxon>Spirurina</taxon>
        <taxon>Ascaridomorpha</taxon>
        <taxon>Ascaridoidea</taxon>
        <taxon>Ascarididae</taxon>
        <taxon>Ascaris</taxon>
    </lineage>
</organism>
<feature type="domain" description="Nidogen G2 beta-barrel" evidence="17">
    <location>
        <begin position="496"/>
        <end position="721"/>
    </location>
</feature>
<dbReference type="GO" id="GO:0007160">
    <property type="term" value="P:cell-matrix adhesion"/>
    <property type="evidence" value="ECO:0007669"/>
    <property type="project" value="InterPro"/>
</dbReference>
<evidence type="ECO:0000256" key="2">
    <source>
        <dbReference type="ARBA" id="ARBA00022525"/>
    </source>
</evidence>
<dbReference type="PANTHER" id="PTHR46513:SF13">
    <property type="entry name" value="EGF-LIKE DOMAIN-CONTAINING PROTEIN"/>
    <property type="match status" value="1"/>
</dbReference>
<evidence type="ECO:0000259" key="18">
    <source>
        <dbReference type="PROSITE" id="PS51220"/>
    </source>
</evidence>
<sequence>MLPHRAFVLLSLLSLALATQLYRYGTDEGDQEIEFSSEPSAMSLDVPIIYFEETQNEIFISSNGLLSFGRPVSGSGIKDLDTERLSAIAVFYVPTSGGTIYYRATSSDNDLLNDLTDRIRRNFPRRDSTEFRALHAILVTWDAMTASDAKGVNEYQLALVTDGLSSYAVFLYNRIDWTTSDGRIAQAGLYYSDGRRQSMVNSGTVNIKELVNLSNNQKEGSYIFRISGSSPEDPRGSVEDDYTYNDYEPEYDPDENVRRPQPVPAADCPSDPYRYECPSECQVLTDDRGCSLCVCYQPPSHQRPVETLSENDINHDIEPAYHRMHASIVHPEESPTEASERANAIEEQPNGESQPIEIMPDVHPQPQEMPQIVLQLPPQPEPEPTQQSASDLHETSSEHTGVEDERYKEQQKQHVETTEEDIPDDSRVDAPPTFTRTSAAEREMLLSCAEASETMQPCHTHARCIDYHPGYCCECLHGYYGNGKECLKSEVSRAGDPQRINGGFEGVINGEAIGRTELHTYVMTAEGRAYTALSQIPPHHGRSLLLLNPIGGAMGWLFAKVESPSSYNGFQLTGGLFNRTVNVHIGDRSAVTIKQQFSGRDIYHYFKAQIFVTGTLPQLAENVEVIYPDHEEEYRREGPGFVRSYSAHDVLVKENGHERTMRLTIDQQIHYKECPYKAFDKDSVVVLRVSRPHVIYDAEERIVRYASANSATNERSLNLVEAAVPEPQEPSRTRSQQPVQKSKDPCGQGNHVCTLPNMFCTAVEPSYRCECERGFQAQPDASTHLGWKCIDLDECQRGDHTCDQNAICANTDGGFNCECRPGYQGDGHRCHRIGESIPREDTSTASECHSHQECHQWGECAFGRNGEAGYCRCRGWYVGDGVHHCGPPDEQPRLAVTEMPQRQENTGNLCGGYICDSNADCMPAPRGGDECVCRSGFHGNGVQCAPHAETMRPIVYPVGLGSICRAHDECGEHGNCVYGTDVGYYRCVCVPPYRSDGIQCVKDETADVGPEIASCDIVNTCDVNGDCVFEKGPKDEGYYRCRCRPGFTGDGLRCVQTSIDNIPFITFGTQYCDTLNNCGDNAECVHDTQSGHYICKCIDGFDGDGYSCIPIYRHTPSELSHPSDVRQTCREATDCHRNAHCVVRENSFEYYCECLPGFKGDGVNVCKSADECTPTDAHSCHEHAECVYGQVEGAYICKCVQGFAGDGRMCTPHARPSTCDVEPTVCHVNAQCVYNHDENRHICICKPGSVGDGYVNCEIQETPRCGRCSAHASCVQRDSGAWECECNPGYQGNGHVCSPFTSCLDDRSICDPNAECVPGEHGYYVCNCHYGYHGNGRTCLPDSENREEVLLIGRGMTVIQRGTNPEIYGKQLVVIPHQIVVGLDFDCQEERIVWSDISGHALRSASLNGTDEKKFMESVLQSPEGIAIDWSSRNVYYADSVKDEIGVASLDGKYQKTLINEGLVNPRALAIDLRNRHLYYSDWHRENPLIGRVDLDGRNNIPFVNNELYLPNGLTVLEERRELCWVDAGMQRLSCIGLDGRNRRVVFAPLEYPFGLTTHNEQRFYWTDWKDNQIHSVSIYGDGYLSFPATIGGSGRLYGIASVPLQCKGTPTACAVNNGGCQYMCLPGTTQVRCACPDNIEDLEGC</sequence>
<dbReference type="PROSITE" id="PS50026">
    <property type="entry name" value="EGF_3"/>
    <property type="match status" value="10"/>
</dbReference>
<keyword evidence="2" id="KW-0964">Secreted</keyword>
<evidence type="ECO:0000256" key="9">
    <source>
        <dbReference type="ARBA" id="ARBA00022889"/>
    </source>
</evidence>
<dbReference type="Gene3D" id="2.120.10.30">
    <property type="entry name" value="TolB, C-terminal domain"/>
    <property type="match status" value="1"/>
</dbReference>
<feature type="domain" description="EGF-like" evidence="16">
    <location>
        <begin position="906"/>
        <end position="945"/>
    </location>
</feature>
<dbReference type="EMBL" id="JI164189">
    <property type="protein sequence ID" value="ADY40100.1"/>
    <property type="molecule type" value="mRNA"/>
</dbReference>
<evidence type="ECO:0000256" key="13">
    <source>
        <dbReference type="PROSITE-ProRule" id="PRU00461"/>
    </source>
</evidence>
<keyword evidence="9" id="KW-0130">Cell adhesion</keyword>
<evidence type="ECO:0000256" key="6">
    <source>
        <dbReference type="ARBA" id="ARBA00022737"/>
    </source>
</evidence>
<dbReference type="GO" id="GO:0005886">
    <property type="term" value="C:plasma membrane"/>
    <property type="evidence" value="ECO:0007669"/>
    <property type="project" value="TreeGrafter"/>
</dbReference>
<dbReference type="GO" id="GO:0005604">
    <property type="term" value="C:basement membrane"/>
    <property type="evidence" value="ECO:0007669"/>
    <property type="project" value="UniProtKB-SubCell"/>
</dbReference>
<feature type="domain" description="EGF-like" evidence="16">
    <location>
        <begin position="1068"/>
        <end position="1109"/>
    </location>
</feature>
<feature type="domain" description="EGF-like" evidence="16">
    <location>
        <begin position="791"/>
        <end position="831"/>
    </location>
</feature>
<keyword evidence="3" id="KW-0272">Extracellular matrix</keyword>
<dbReference type="PROSITE" id="PS50993">
    <property type="entry name" value="NIDOGEN_G2"/>
    <property type="match status" value="1"/>
</dbReference>
<evidence type="ECO:0000313" key="19">
    <source>
        <dbReference type="EMBL" id="ADY40100.1"/>
    </source>
</evidence>
<name>F1KQE6_ASCSU</name>
<dbReference type="InterPro" id="IPR009017">
    <property type="entry name" value="GFP"/>
</dbReference>
<dbReference type="PROSITE" id="PS01186">
    <property type="entry name" value="EGF_2"/>
    <property type="match status" value="10"/>
</dbReference>
<dbReference type="Pfam" id="PF07645">
    <property type="entry name" value="EGF_CA"/>
    <property type="match status" value="2"/>
</dbReference>
<dbReference type="FunFam" id="2.10.25.10:FF:000038">
    <property type="entry name" value="Fibrillin 2"/>
    <property type="match status" value="1"/>
</dbReference>
<keyword evidence="5 15" id="KW-0732">Signal</keyword>
<feature type="compositionally biased region" description="Basic and acidic residues" evidence="14">
    <location>
        <begin position="391"/>
        <end position="417"/>
    </location>
</feature>
<feature type="domain" description="EGF-like" evidence="16">
    <location>
        <begin position="1299"/>
        <end position="1340"/>
    </location>
</feature>
<feature type="region of interest" description="Disordered" evidence="14">
    <location>
        <begin position="330"/>
        <end position="363"/>
    </location>
</feature>
<feature type="domain" description="EGF-like" evidence="16">
    <location>
        <begin position="1261"/>
        <end position="1298"/>
    </location>
</feature>
<feature type="disulfide bond" evidence="12">
    <location>
        <begin position="970"/>
        <end position="987"/>
    </location>
</feature>
<evidence type="ECO:0000256" key="3">
    <source>
        <dbReference type="ARBA" id="ARBA00022530"/>
    </source>
</evidence>
<feature type="disulfide bond" evidence="12">
    <location>
        <begin position="1226"/>
        <end position="1243"/>
    </location>
</feature>
<dbReference type="InterPro" id="IPR006605">
    <property type="entry name" value="G2_nidogen/fibulin_G2F"/>
</dbReference>
<feature type="disulfide bond" evidence="12">
    <location>
        <begin position="1078"/>
        <end position="1095"/>
    </location>
</feature>
<keyword evidence="6" id="KW-0677">Repeat</keyword>
<feature type="repeat" description="LDL-receptor class B" evidence="13">
    <location>
        <begin position="1476"/>
        <end position="1520"/>
    </location>
</feature>
<evidence type="ECO:0000259" key="16">
    <source>
        <dbReference type="PROSITE" id="PS50026"/>
    </source>
</evidence>
<feature type="domain" description="EGF-like" evidence="16">
    <location>
        <begin position="1011"/>
        <end position="1055"/>
    </location>
</feature>
<dbReference type="Gene3D" id="2.10.25.10">
    <property type="entry name" value="Laminin"/>
    <property type="match status" value="10"/>
</dbReference>
<feature type="region of interest" description="Disordered" evidence="14">
    <location>
        <begin position="375"/>
        <end position="433"/>
    </location>
</feature>
<dbReference type="CDD" id="cd00054">
    <property type="entry name" value="EGF_CA"/>
    <property type="match status" value="2"/>
</dbReference>
<dbReference type="Pfam" id="PF00008">
    <property type="entry name" value="EGF"/>
    <property type="match status" value="1"/>
</dbReference>
<evidence type="ECO:0000259" key="17">
    <source>
        <dbReference type="PROSITE" id="PS50993"/>
    </source>
</evidence>
<evidence type="ECO:0000256" key="7">
    <source>
        <dbReference type="ARBA" id="ARBA00022837"/>
    </source>
</evidence>
<keyword evidence="7" id="KW-0106">Calcium</keyword>
<dbReference type="SMART" id="SM00539">
    <property type="entry name" value="NIDO"/>
    <property type="match status" value="1"/>
</dbReference>
<feature type="repeat" description="LDL-receptor class B" evidence="13">
    <location>
        <begin position="1433"/>
        <end position="1475"/>
    </location>
</feature>
<feature type="repeat" description="LDL-receptor class B" evidence="13">
    <location>
        <begin position="1390"/>
        <end position="1432"/>
    </location>
</feature>
<evidence type="ECO:0000256" key="5">
    <source>
        <dbReference type="ARBA" id="ARBA00022729"/>
    </source>
</evidence>
<evidence type="ECO:0000256" key="11">
    <source>
        <dbReference type="ARBA" id="ARBA00023180"/>
    </source>
</evidence>
<dbReference type="PANTHER" id="PTHR46513">
    <property type="entry name" value="VITELLOGENIN RECEPTOR-LIKE PROTEIN-RELATED-RELATED"/>
    <property type="match status" value="1"/>
</dbReference>
<dbReference type="InterPro" id="IPR018097">
    <property type="entry name" value="EGF_Ca-bd_CS"/>
</dbReference>
<comment type="subcellular location">
    <subcellularLocation>
        <location evidence="1">Secreted</location>
        <location evidence="1">Extracellular space</location>
        <location evidence="1">Extracellular matrix</location>
        <location evidence="1">Basement membrane</location>
    </subcellularLocation>
</comment>
<dbReference type="PROSITE" id="PS51220">
    <property type="entry name" value="NIDO"/>
    <property type="match status" value="1"/>
</dbReference>